<protein>
    <submittedName>
        <fullName evidence="3">Xanthine dehydrogenase family protein molybdopterin-binding subunit</fullName>
    </submittedName>
</protein>
<dbReference type="InterPro" id="IPR006311">
    <property type="entry name" value="TAT_signal"/>
</dbReference>
<dbReference type="SUPFAM" id="SSF56003">
    <property type="entry name" value="Molybdenum cofactor-binding domain"/>
    <property type="match status" value="2"/>
</dbReference>
<dbReference type="OrthoDB" id="9767994at2"/>
<comment type="caution">
    <text evidence="3">The sequence shown here is derived from an EMBL/GenBank/DDBJ whole genome shotgun (WGS) entry which is preliminary data.</text>
</comment>
<dbReference type="Pfam" id="PF20256">
    <property type="entry name" value="MoCoBD_2"/>
    <property type="match status" value="2"/>
</dbReference>
<dbReference type="RefSeq" id="WP_147845670.1">
    <property type="nucleotide sequence ID" value="NZ_VDUZ01000003.1"/>
</dbReference>
<evidence type="ECO:0000259" key="2">
    <source>
        <dbReference type="SMART" id="SM01008"/>
    </source>
</evidence>
<gene>
    <name evidence="3" type="ORF">FHP25_04340</name>
</gene>
<keyword evidence="1" id="KW-1133">Transmembrane helix</keyword>
<dbReference type="InterPro" id="IPR046867">
    <property type="entry name" value="AldOxase/xan_DH_MoCoBD2"/>
</dbReference>
<dbReference type="InterPro" id="IPR012368">
    <property type="entry name" value="OxRdtase_Mopterin-bd_su_IorB"/>
</dbReference>
<keyword evidence="1" id="KW-0812">Transmembrane</keyword>
<reference evidence="3 4" key="1">
    <citation type="submission" date="2019-06" db="EMBL/GenBank/DDBJ databases">
        <title>New taxonomy in bacterial strain CC-CFT640, isolated from vineyard.</title>
        <authorList>
            <person name="Lin S.-Y."/>
            <person name="Tsai C.-F."/>
            <person name="Young C.-C."/>
        </authorList>
    </citation>
    <scope>NUCLEOTIDE SEQUENCE [LARGE SCALE GENOMIC DNA]</scope>
    <source>
        <strain evidence="3 4">CC-CFT640</strain>
    </source>
</reference>
<dbReference type="PANTHER" id="PTHR47495:SF3">
    <property type="entry name" value="BLR6219 PROTEIN"/>
    <property type="match status" value="1"/>
</dbReference>
<dbReference type="InterPro" id="IPR052516">
    <property type="entry name" value="N-heterocyclic_Hydroxylase"/>
</dbReference>
<dbReference type="Proteomes" id="UP000321638">
    <property type="component" value="Unassembled WGS sequence"/>
</dbReference>
<dbReference type="GO" id="GO:0016491">
    <property type="term" value="F:oxidoreductase activity"/>
    <property type="evidence" value="ECO:0007669"/>
    <property type="project" value="InterPro"/>
</dbReference>
<dbReference type="AlphaFoldDB" id="A0A5C8PUJ5"/>
<dbReference type="SMART" id="SM01008">
    <property type="entry name" value="Ald_Xan_dh_C"/>
    <property type="match status" value="1"/>
</dbReference>
<proteinExistence type="predicted"/>
<dbReference type="EMBL" id="VDUZ01000003">
    <property type="protein sequence ID" value="TXL81764.1"/>
    <property type="molecule type" value="Genomic_DNA"/>
</dbReference>
<dbReference type="Gene3D" id="3.90.1170.50">
    <property type="entry name" value="Aldehyde oxidase/xanthine dehydrogenase, a/b hammerhead"/>
    <property type="match status" value="1"/>
</dbReference>
<name>A0A5C8PUJ5_9HYPH</name>
<keyword evidence="1" id="KW-0472">Membrane</keyword>
<sequence length="757" mass="81710">MTAIIENVSRRKLLLGVVATGGLIVATRLLPIRDAFAQQKYGADGMPHGTVNDPKVFVAIDKDGTVSIVCHRSEMGQGVRTGVPLILADEMEADWSRVRIVQAQGDEVRYGNQDTDGSRSTRHYLKPMRECGAAMRMMLEAAAAKRLNVPVGEVEARNHEVVHKASGRKLGYGDLAADAAALPVPKELKLKDPAAFRYIGKDTPIIDLVDMTTGRAKYGQDTMLPGLKFAVIARPPVYGGKVASVDSSEAMKVPGVEKIVQIEGTPIPSTFQPLGGVAVIARNTYAAMKGREALKITWDDGPNKVYESKDYRGKLEASARKDGKVVRNEGDADGALAKAAKKVEAEYYLPHFAHATMEPPAATARIQDGKCEVWACVQSPQGTRDTVAKRLGMSADNVTVNVTLLGGGFGRKSKPDFAVEAALLSREMGGAPVKVVWTRTDDLHHGYYHTVSVERLEAGLDAAGKPVAWKHRTVAPSIASIFAPNVKNEAAFELSMGAVDMPFAIPNIRVENGEAEAHTRIGWFRSVSNIPHAFAVQSFAAEMAHAAGKDPKDYLLELIGPPRLVDQAKAGVGWNYGEDPSIYPIDTARLRRVVELVAEKGEWGRKLPPRHGLGIAVHRSFVSYVATVVEAAVDEKGNLTVPRVDIAIDCGFFVNPERVRAQLEGACVMGMSLALKSEITFKDGRVVQNNFDTFEVARINESPRDTRVHIVPANIAVPPGGVGEPGVPPFAPALCNAIFAATGKRIRQLPIRDQLST</sequence>
<evidence type="ECO:0000256" key="1">
    <source>
        <dbReference type="SAM" id="Phobius"/>
    </source>
</evidence>
<dbReference type="InterPro" id="IPR008274">
    <property type="entry name" value="AldOxase/xan_DH_MoCoBD1"/>
</dbReference>
<dbReference type="InterPro" id="IPR000674">
    <property type="entry name" value="Ald_Oxase/Xan_DH_a/b"/>
</dbReference>
<organism evidence="3 4">
    <name type="scientific">Vineibacter terrae</name>
    <dbReference type="NCBI Taxonomy" id="2586908"/>
    <lineage>
        <taxon>Bacteria</taxon>
        <taxon>Pseudomonadati</taxon>
        <taxon>Pseudomonadota</taxon>
        <taxon>Alphaproteobacteria</taxon>
        <taxon>Hyphomicrobiales</taxon>
        <taxon>Vineibacter</taxon>
    </lineage>
</organism>
<dbReference type="Gene3D" id="3.30.365.10">
    <property type="entry name" value="Aldehyde oxidase/xanthine dehydrogenase, molybdopterin binding domain"/>
    <property type="match status" value="4"/>
</dbReference>
<feature type="domain" description="Aldehyde oxidase/xanthine dehydrogenase a/b hammerhead" evidence="2">
    <location>
        <begin position="213"/>
        <end position="302"/>
    </location>
</feature>
<dbReference type="Pfam" id="PF02738">
    <property type="entry name" value="MoCoBD_1"/>
    <property type="match status" value="1"/>
</dbReference>
<dbReference type="PROSITE" id="PS51318">
    <property type="entry name" value="TAT"/>
    <property type="match status" value="1"/>
</dbReference>
<dbReference type="PANTHER" id="PTHR47495">
    <property type="entry name" value="ALDEHYDE DEHYDROGENASE"/>
    <property type="match status" value="1"/>
</dbReference>
<evidence type="ECO:0000313" key="4">
    <source>
        <dbReference type="Proteomes" id="UP000321638"/>
    </source>
</evidence>
<keyword evidence="4" id="KW-1185">Reference proteome</keyword>
<accession>A0A5C8PUJ5</accession>
<feature type="transmembrane region" description="Helical" evidence="1">
    <location>
        <begin position="12"/>
        <end position="30"/>
    </location>
</feature>
<evidence type="ECO:0000313" key="3">
    <source>
        <dbReference type="EMBL" id="TXL81764.1"/>
    </source>
</evidence>
<dbReference type="PIRSF" id="PIRSF036389">
    <property type="entry name" value="IOR_B"/>
    <property type="match status" value="1"/>
</dbReference>
<dbReference type="InterPro" id="IPR037165">
    <property type="entry name" value="AldOxase/xan_DH_Mopterin-bd_sf"/>
</dbReference>